<dbReference type="Pfam" id="PF02875">
    <property type="entry name" value="Mur_ligase_C"/>
    <property type="match status" value="1"/>
</dbReference>
<reference evidence="16" key="1">
    <citation type="submission" date="2015-01" db="EMBL/GenBank/DDBJ databases">
        <title>Flavisolibacter sp./LCS9/ whole genome sequencing.</title>
        <authorList>
            <person name="Kim M.K."/>
            <person name="Srinivasan S."/>
            <person name="Lee J.-J."/>
        </authorList>
    </citation>
    <scope>NUCLEOTIDE SEQUENCE [LARGE SCALE GENOMIC DNA]</scope>
    <source>
        <strain evidence="16">LCS9</strain>
    </source>
</reference>
<organism evidence="15 16">
    <name type="scientific">Flavisolibacter tropicus</name>
    <dbReference type="NCBI Taxonomy" id="1492898"/>
    <lineage>
        <taxon>Bacteria</taxon>
        <taxon>Pseudomonadati</taxon>
        <taxon>Bacteroidota</taxon>
        <taxon>Chitinophagia</taxon>
        <taxon>Chitinophagales</taxon>
        <taxon>Chitinophagaceae</taxon>
        <taxon>Flavisolibacter</taxon>
    </lineage>
</organism>
<dbReference type="Gene3D" id="3.30.470.20">
    <property type="entry name" value="ATP-grasp fold, B domain"/>
    <property type="match status" value="2"/>
</dbReference>
<comment type="function">
    <text evidence="1">Catalyzes the ATP-dependent polymerization of arginine and aspartate to multi-L-arginyl-poly-L-aspartic acid (cyanophycin; a water-insoluble reserve polymer).</text>
</comment>
<gene>
    <name evidence="15" type="ORF">SY85_23095</name>
</gene>
<accession>A0A172U135</accession>
<dbReference type="EMBL" id="CP011390">
    <property type="protein sequence ID" value="ANE52932.1"/>
    <property type="molecule type" value="Genomic_DNA"/>
</dbReference>
<dbReference type="NCBIfam" id="NF010623">
    <property type="entry name" value="PRK14016.1"/>
    <property type="match status" value="1"/>
</dbReference>
<comment type="catalytic activity">
    <reaction evidence="11">
        <text>[L-4-(L-arginin-2-N-yl)aspartate](n)-L-aspartate + L-arginine + ATP = [L-4-(L-arginin-2-N-yl)aspartate](n+1) + ADP + phosphate + H(+)</text>
        <dbReference type="Rhea" id="RHEA:23888"/>
        <dbReference type="Rhea" id="RHEA-COMP:13732"/>
        <dbReference type="Rhea" id="RHEA-COMP:13733"/>
        <dbReference type="ChEBI" id="CHEBI:15378"/>
        <dbReference type="ChEBI" id="CHEBI:30616"/>
        <dbReference type="ChEBI" id="CHEBI:32682"/>
        <dbReference type="ChEBI" id="CHEBI:43474"/>
        <dbReference type="ChEBI" id="CHEBI:137986"/>
        <dbReference type="ChEBI" id="CHEBI:137990"/>
        <dbReference type="ChEBI" id="CHEBI:456216"/>
        <dbReference type="EC" id="6.3.2.30"/>
    </reaction>
</comment>
<dbReference type="PROSITE" id="PS50975">
    <property type="entry name" value="ATP_GRASP"/>
    <property type="match status" value="1"/>
</dbReference>
<dbReference type="InterPro" id="IPR044019">
    <property type="entry name" value="Cyanophycin_syn_N"/>
</dbReference>
<evidence type="ECO:0000313" key="15">
    <source>
        <dbReference type="EMBL" id="ANE52932.1"/>
    </source>
</evidence>
<keyword evidence="16" id="KW-1185">Reference proteome</keyword>
<dbReference type="InterPro" id="IPR036565">
    <property type="entry name" value="Mur-like_cat_sf"/>
</dbReference>
<feature type="domain" description="ATP-grasp" evidence="14">
    <location>
        <begin position="216"/>
        <end position="469"/>
    </location>
</feature>
<dbReference type="SUPFAM" id="SSF53244">
    <property type="entry name" value="MurD-like peptide ligases, peptide-binding domain"/>
    <property type="match status" value="1"/>
</dbReference>
<dbReference type="KEGG" id="fla:SY85_23095"/>
<dbReference type="GO" id="GO:0071160">
    <property type="term" value="F:cyanophycin synthetase activity (L-aspartate-adding)"/>
    <property type="evidence" value="ECO:0007669"/>
    <property type="project" value="UniProtKB-EC"/>
</dbReference>
<comment type="subunit">
    <text evidence="3">Homodimer.</text>
</comment>
<dbReference type="InterPro" id="IPR011761">
    <property type="entry name" value="ATP-grasp"/>
</dbReference>
<dbReference type="Pfam" id="PF08443">
    <property type="entry name" value="RimK"/>
    <property type="match status" value="1"/>
</dbReference>
<evidence type="ECO:0000256" key="13">
    <source>
        <dbReference type="PROSITE-ProRule" id="PRU00409"/>
    </source>
</evidence>
<name>A0A172U135_9BACT</name>
<evidence type="ECO:0000256" key="11">
    <source>
        <dbReference type="ARBA" id="ARBA00048094"/>
    </source>
</evidence>
<dbReference type="Gene3D" id="3.90.190.20">
    <property type="entry name" value="Mur ligase, C-terminal domain"/>
    <property type="match status" value="1"/>
</dbReference>
<keyword evidence="8 13" id="KW-0547">Nucleotide-binding</keyword>
<dbReference type="AlphaFoldDB" id="A0A172U135"/>
<dbReference type="NCBIfam" id="TIGR02068">
    <property type="entry name" value="cya_phycin_syn"/>
    <property type="match status" value="1"/>
</dbReference>
<dbReference type="Pfam" id="PF08245">
    <property type="entry name" value="Mur_ligase_M"/>
    <property type="match status" value="1"/>
</dbReference>
<evidence type="ECO:0000256" key="5">
    <source>
        <dbReference type="ARBA" id="ARBA00013005"/>
    </source>
</evidence>
<protein>
    <recommendedName>
        <fullName evidence="6">Cyanophycin synthetase</fullName>
        <ecNumber evidence="5">6.3.2.29</ecNumber>
        <ecNumber evidence="4">6.3.2.30</ecNumber>
    </recommendedName>
    <alternativeName>
        <fullName evidence="10">Cyanophycin synthase</fullName>
    </alternativeName>
</protein>
<dbReference type="PANTHER" id="PTHR23135">
    <property type="entry name" value="MUR LIGASE FAMILY MEMBER"/>
    <property type="match status" value="1"/>
</dbReference>
<evidence type="ECO:0000313" key="16">
    <source>
        <dbReference type="Proteomes" id="UP000077177"/>
    </source>
</evidence>
<evidence type="ECO:0000256" key="3">
    <source>
        <dbReference type="ARBA" id="ARBA00011738"/>
    </source>
</evidence>
<dbReference type="InterPro" id="IPR011810">
    <property type="entry name" value="Cya_phycin_syn"/>
</dbReference>
<evidence type="ECO:0000256" key="12">
    <source>
        <dbReference type="ARBA" id="ARBA00048425"/>
    </source>
</evidence>
<keyword evidence="9 13" id="KW-0067">ATP-binding</keyword>
<evidence type="ECO:0000256" key="10">
    <source>
        <dbReference type="ARBA" id="ARBA00031353"/>
    </source>
</evidence>
<evidence type="ECO:0000256" key="9">
    <source>
        <dbReference type="ARBA" id="ARBA00022840"/>
    </source>
</evidence>
<dbReference type="GO" id="GO:0046872">
    <property type="term" value="F:metal ion binding"/>
    <property type="evidence" value="ECO:0007669"/>
    <property type="project" value="InterPro"/>
</dbReference>
<dbReference type="InterPro" id="IPR013221">
    <property type="entry name" value="Mur_ligase_cen"/>
</dbReference>
<dbReference type="EC" id="6.3.2.30" evidence="4"/>
<dbReference type="PANTHER" id="PTHR23135:SF18">
    <property type="entry name" value="CYANOPHYCIN SYNTHETASE"/>
    <property type="match status" value="1"/>
</dbReference>
<comment type="catalytic activity">
    <reaction evidence="12">
        <text>[L-4-(L-arginin-2-N-yl)aspartate](n) + L-aspartate + ATP = [L-4-(L-arginin-2-N-yl)aspartate](n)-L-aspartate + ADP + phosphate + H(+)</text>
        <dbReference type="Rhea" id="RHEA:13277"/>
        <dbReference type="Rhea" id="RHEA-COMP:13728"/>
        <dbReference type="Rhea" id="RHEA-COMP:13733"/>
        <dbReference type="ChEBI" id="CHEBI:15378"/>
        <dbReference type="ChEBI" id="CHEBI:29991"/>
        <dbReference type="ChEBI" id="CHEBI:30616"/>
        <dbReference type="ChEBI" id="CHEBI:43474"/>
        <dbReference type="ChEBI" id="CHEBI:137986"/>
        <dbReference type="ChEBI" id="CHEBI:137990"/>
        <dbReference type="ChEBI" id="CHEBI:456216"/>
        <dbReference type="EC" id="6.3.2.29"/>
    </reaction>
</comment>
<dbReference type="SUPFAM" id="SSF56059">
    <property type="entry name" value="Glutathione synthetase ATP-binding domain-like"/>
    <property type="match status" value="1"/>
</dbReference>
<evidence type="ECO:0000259" key="14">
    <source>
        <dbReference type="PROSITE" id="PS50975"/>
    </source>
</evidence>
<dbReference type="EC" id="6.3.2.29" evidence="5"/>
<evidence type="ECO:0000256" key="8">
    <source>
        <dbReference type="ARBA" id="ARBA00022741"/>
    </source>
</evidence>
<evidence type="ECO:0000256" key="2">
    <source>
        <dbReference type="ARBA" id="ARBA00009060"/>
    </source>
</evidence>
<comment type="similarity">
    <text evidence="2">In the C-terminal section; belongs to the MurCDEF family.</text>
</comment>
<sequence length="869" mass="95011">MLLDNMIVLRGPNYWSTKHHQLIVMNVNFSNTQFLSQTIINDTCNQLQKLFIASNTEPPAFLIKDNNAATSLAQCLAQLAIGLQQAAGMPVTYYAVEAANKPDCYSIVFEYTDEEVGRITAQNAIRIFENCHRGETCSIKEEIATIKKVWQANRLGPSTHSIVQEALQRRIPVMRLDDNAYIQLGYGANQKRIEATVANTTGCLASDKACNKHETKHLLADALIPVPAGVIIEKEEELANAIQEVGYPLVLKPLDGQQGKGAAINIKTESEAVEGFKRAKQHAPKVIVEKYIVGCDFRALVIDYKFVAAARRTPAAVIGDGRHTIRELVEIANNDPRRGDGHCNVLTKIILDDAVDELLAKRNYTVQAVPPKGEEVWLKATANLSTGGTATDVTDWVHPANRILFERIARTIGLDICGIDIMAPDIETPIVENGGAVIEVNAAPGFRMHLEPTYGHPRNVAAPVIDMLFPHGDSRIPIVAVTGTNGKTTTTRLIARMAQQAGFNTGYTNTDGIYINTERIYKGDCAGPGSAQVLLKDSSIEFAVLESARGGILRSGLAFDQCDCAVVTNVAEDHLGLNGIDTLEQLARVKAVVPKSVKRHGYAVLNADDDLVYAMKEELSCNIALFSLYADNVRIQKHCEAGGLAAILDEGYLMIRDGNRLIPVELVENIPLTYGGKALFNVANVLGATLAAYVSNLSMPAIRCSLRNFISSPETTPGRLNFFDFGEFKVLMDYAHNPHGVRALGEFLKDIPATEKIGIVTGIGDRRNEDIIALGKEAALVFDTVIIRYDDDLRGRTDFEIGSLLRAGIQSVKRNTKVLFSTGEVESVDYALSLGKPDSLVVVLVDKVDKVFHHISQRQKARMEQKMSA</sequence>
<dbReference type="Proteomes" id="UP000077177">
    <property type="component" value="Chromosome"/>
</dbReference>
<dbReference type="InterPro" id="IPR004101">
    <property type="entry name" value="Mur_ligase_C"/>
</dbReference>
<dbReference type="STRING" id="1492898.SY85_23095"/>
<reference evidence="15 16" key="2">
    <citation type="journal article" date="2016" name="Int. J. Syst. Evol. Microbiol.">
        <title>Flavisolibacter tropicus sp. nov., isolated from tropical soil.</title>
        <authorList>
            <person name="Lee J.J."/>
            <person name="Kang M.S."/>
            <person name="Kim G.S."/>
            <person name="Lee C.S."/>
            <person name="Lim S."/>
            <person name="Lee J."/>
            <person name="Roh S.H."/>
            <person name="Kang H."/>
            <person name="Ha J.M."/>
            <person name="Bae S."/>
            <person name="Jung H.Y."/>
            <person name="Kim M.K."/>
        </authorList>
    </citation>
    <scope>NUCLEOTIDE SEQUENCE [LARGE SCALE GENOMIC DNA]</scope>
    <source>
        <strain evidence="15 16">LCS9</strain>
    </source>
</reference>
<dbReference type="PATRIC" id="fig|1492898.3.peg.5012"/>
<evidence type="ECO:0000256" key="6">
    <source>
        <dbReference type="ARBA" id="ARBA00022036"/>
    </source>
</evidence>
<proteinExistence type="inferred from homology"/>
<evidence type="ECO:0000256" key="4">
    <source>
        <dbReference type="ARBA" id="ARBA00012968"/>
    </source>
</evidence>
<dbReference type="Pfam" id="PF18921">
    <property type="entry name" value="Cyanophycin_syn"/>
    <property type="match status" value="1"/>
</dbReference>
<evidence type="ECO:0000256" key="7">
    <source>
        <dbReference type="ARBA" id="ARBA00022598"/>
    </source>
</evidence>
<dbReference type="GO" id="GO:0071161">
    <property type="term" value="F:cyanophycin synthetase activity (L-arginine-adding)"/>
    <property type="evidence" value="ECO:0007669"/>
    <property type="project" value="UniProtKB-EC"/>
</dbReference>
<keyword evidence="7" id="KW-0436">Ligase</keyword>
<dbReference type="Gene3D" id="3.40.1190.10">
    <property type="entry name" value="Mur-like, catalytic domain"/>
    <property type="match status" value="1"/>
</dbReference>
<dbReference type="SUPFAM" id="SSF53623">
    <property type="entry name" value="MurD-like peptide ligases, catalytic domain"/>
    <property type="match status" value="1"/>
</dbReference>
<dbReference type="GO" id="GO:0005524">
    <property type="term" value="F:ATP binding"/>
    <property type="evidence" value="ECO:0007669"/>
    <property type="project" value="UniProtKB-UniRule"/>
</dbReference>
<dbReference type="InterPro" id="IPR013651">
    <property type="entry name" value="ATP-grasp_RimK-type"/>
</dbReference>
<evidence type="ECO:0000256" key="1">
    <source>
        <dbReference type="ARBA" id="ARBA00003184"/>
    </source>
</evidence>
<dbReference type="InterPro" id="IPR036615">
    <property type="entry name" value="Mur_ligase_C_dom_sf"/>
</dbReference>
<dbReference type="OrthoDB" id="9803907at2"/>
<dbReference type="RefSeq" id="WP_066408267.1">
    <property type="nucleotide sequence ID" value="NZ_CP011390.1"/>
</dbReference>